<dbReference type="EMBL" id="CAAALY010030540">
    <property type="protein sequence ID" value="VEL16969.1"/>
    <property type="molecule type" value="Genomic_DNA"/>
</dbReference>
<reference evidence="2" key="1">
    <citation type="submission" date="2018-11" db="EMBL/GenBank/DDBJ databases">
        <authorList>
            <consortium name="Pathogen Informatics"/>
        </authorList>
    </citation>
    <scope>NUCLEOTIDE SEQUENCE</scope>
</reference>
<proteinExistence type="predicted"/>
<gene>
    <name evidence="2" type="ORF">PXEA_LOCUS10409</name>
</gene>
<evidence type="ECO:0000313" key="3">
    <source>
        <dbReference type="Proteomes" id="UP000784294"/>
    </source>
</evidence>
<comment type="caution">
    <text evidence="2">The sequence shown here is derived from an EMBL/GenBank/DDBJ whole genome shotgun (WGS) entry which is preliminary data.</text>
</comment>
<feature type="compositionally biased region" description="Polar residues" evidence="1">
    <location>
        <begin position="89"/>
        <end position="106"/>
    </location>
</feature>
<feature type="compositionally biased region" description="Polar residues" evidence="1">
    <location>
        <begin position="54"/>
        <end position="70"/>
    </location>
</feature>
<dbReference type="AlphaFoldDB" id="A0A3S5A7K3"/>
<protein>
    <submittedName>
        <fullName evidence="2">Uncharacterized protein</fullName>
    </submittedName>
</protein>
<dbReference type="Proteomes" id="UP000784294">
    <property type="component" value="Unassembled WGS sequence"/>
</dbReference>
<evidence type="ECO:0000313" key="2">
    <source>
        <dbReference type="EMBL" id="VEL16969.1"/>
    </source>
</evidence>
<name>A0A3S5A7K3_9PLAT</name>
<feature type="region of interest" description="Disordered" evidence="1">
    <location>
        <begin position="28"/>
        <end position="162"/>
    </location>
</feature>
<organism evidence="2 3">
    <name type="scientific">Protopolystoma xenopodis</name>
    <dbReference type="NCBI Taxonomy" id="117903"/>
    <lineage>
        <taxon>Eukaryota</taxon>
        <taxon>Metazoa</taxon>
        <taxon>Spiralia</taxon>
        <taxon>Lophotrochozoa</taxon>
        <taxon>Platyhelminthes</taxon>
        <taxon>Monogenea</taxon>
        <taxon>Polyopisthocotylea</taxon>
        <taxon>Polystomatidea</taxon>
        <taxon>Polystomatidae</taxon>
        <taxon>Protopolystoma</taxon>
    </lineage>
</organism>
<keyword evidence="3" id="KW-1185">Reference proteome</keyword>
<sequence length="162" mass="16828">MNIHDTYLAVWRHRERCLAIAKRRSASSAAAASQRSQAAGGQTAGRSKLRKRGSTLSGQPGANSSGNAATPATAVSGGYSGESGPPNGTYLSRLTASTSHSRSCPSRVSHGGLRSSGRGTRPTRNCPAPVGQAGRSWVKQKVPGRIASDLSGEKKLDPRSLF</sequence>
<evidence type="ECO:0000256" key="1">
    <source>
        <dbReference type="SAM" id="MobiDB-lite"/>
    </source>
</evidence>
<accession>A0A3S5A7K3</accession>
<feature type="compositionally biased region" description="Low complexity" evidence="1">
    <location>
        <begin position="28"/>
        <end position="46"/>
    </location>
</feature>
<feature type="compositionally biased region" description="Basic and acidic residues" evidence="1">
    <location>
        <begin position="151"/>
        <end position="162"/>
    </location>
</feature>